<organism evidence="1 2">
    <name type="scientific">Cavenderia fasciculata</name>
    <name type="common">Slime mold</name>
    <name type="synonym">Dictyostelium fasciculatum</name>
    <dbReference type="NCBI Taxonomy" id="261658"/>
    <lineage>
        <taxon>Eukaryota</taxon>
        <taxon>Amoebozoa</taxon>
        <taxon>Evosea</taxon>
        <taxon>Eumycetozoa</taxon>
        <taxon>Dictyostelia</taxon>
        <taxon>Acytosteliales</taxon>
        <taxon>Cavenderiaceae</taxon>
        <taxon>Cavenderia</taxon>
    </lineage>
</organism>
<keyword evidence="2" id="KW-1185">Reference proteome</keyword>
<dbReference type="InterPro" id="IPR036770">
    <property type="entry name" value="Ankyrin_rpt-contain_sf"/>
</dbReference>
<evidence type="ECO:0000313" key="1">
    <source>
        <dbReference type="EMBL" id="EGG24159.1"/>
    </source>
</evidence>
<protein>
    <submittedName>
        <fullName evidence="1">Ankyrin repeat-containing protein</fullName>
    </submittedName>
</protein>
<dbReference type="InterPro" id="IPR002110">
    <property type="entry name" value="Ankyrin_rpt"/>
</dbReference>
<dbReference type="SUPFAM" id="SSF48403">
    <property type="entry name" value="Ankyrin repeat"/>
    <property type="match status" value="2"/>
</dbReference>
<dbReference type="PANTHER" id="PTHR46586">
    <property type="entry name" value="ANKYRIN REPEAT-CONTAINING PROTEIN"/>
    <property type="match status" value="1"/>
</dbReference>
<dbReference type="KEGG" id="dfa:DFA_06305"/>
<reference evidence="2" key="1">
    <citation type="journal article" date="2011" name="Genome Res.">
        <title>Phylogeny-wide analysis of social amoeba genomes highlights ancient origins for complex intercellular communication.</title>
        <authorList>
            <person name="Heidel A.J."/>
            <person name="Lawal H.M."/>
            <person name="Felder M."/>
            <person name="Schilde C."/>
            <person name="Helps N.R."/>
            <person name="Tunggal B."/>
            <person name="Rivero F."/>
            <person name="John U."/>
            <person name="Schleicher M."/>
            <person name="Eichinger L."/>
            <person name="Platzer M."/>
            <person name="Noegel A.A."/>
            <person name="Schaap P."/>
            <person name="Gloeckner G."/>
        </authorList>
    </citation>
    <scope>NUCLEOTIDE SEQUENCE [LARGE SCALE GENOMIC DNA]</scope>
    <source>
        <strain evidence="2">SH3</strain>
    </source>
</reference>
<dbReference type="PANTHER" id="PTHR46586:SF3">
    <property type="entry name" value="ANKYRIN REPEAT-CONTAINING PROTEIN"/>
    <property type="match status" value="1"/>
</dbReference>
<gene>
    <name evidence="1" type="ORF">DFA_06305</name>
</gene>
<dbReference type="AlphaFoldDB" id="F4PKN5"/>
<dbReference type="GeneID" id="14876088"/>
<dbReference type="InterPro" id="IPR052050">
    <property type="entry name" value="SecEffector_AnkRepeat"/>
</dbReference>
<dbReference type="SMART" id="SM00248">
    <property type="entry name" value="ANK"/>
    <property type="match status" value="7"/>
</dbReference>
<dbReference type="EMBL" id="GL883007">
    <property type="protein sequence ID" value="EGG24159.1"/>
    <property type="molecule type" value="Genomic_DNA"/>
</dbReference>
<proteinExistence type="predicted"/>
<dbReference type="Proteomes" id="UP000007797">
    <property type="component" value="Unassembled WGS sequence"/>
</dbReference>
<dbReference type="RefSeq" id="XP_004362010.1">
    <property type="nucleotide sequence ID" value="XM_004361953.1"/>
</dbReference>
<dbReference type="OrthoDB" id="76773at2759"/>
<name>F4PKN5_CACFS</name>
<dbReference type="Gene3D" id="1.25.40.20">
    <property type="entry name" value="Ankyrin repeat-containing domain"/>
    <property type="match status" value="4"/>
</dbReference>
<accession>F4PKN5</accession>
<sequence length="912" mass="102494">MYSNTFDGGWDGMISAMTDTNKLREIIKSEYDILCTKSKLDGTTSVSHKIKKEYLKQVATKTDTPVDYNDLAINADQSNRTSVSDKIKKESPKQVATKTDTPVAYNVLAINADQSNRHKDINTQDTLATYVDGVVSGQKADVFVISEVAKNFSSKWLRPKLPERYSMTSHVLATDSLIVGWDRTVFEAHGDVTKENVDHVIICGDFNTSPKELEEYFNELGLKLCFKGNDQSTANDTCPDNVLISDSLSPLKKNIASEKSRDEEDNDNSSSYIFRIGVIRRQLFQEIETIVWIHEKARAMLANYPNKRLYIKGRDLKCLGLQQLIGNYAMPWNYFKDYLPPTILGTADQKSRRSMINMYCAHPNATLNTLNRLLEWSPDFEVERHVFTWAAMAGNLDIVQTLHNRFADTIQVNTSAIDSASSKGRLNVVKWLHLNRTEGATINAMNNAASQGFLDIVSFLHFNRSEGCNILAMDQAAENGHFDIIKFLKEHRSEGCSRKGYENAIKNNHIEIVRFLQEHYPNQTTQLEDNGSVVNVYSGSFSNSIDWAASHGHFEMLELLHNRGDKATKVAMDLAASKGHLKIVKYLHTHRTEGCTTNAMDNSSKNGFMECVLWLHGNRTEGCTTNALDNAAYHGHMNIVVFLNENRSEGTRCIGIDEAAGRGNMDLVKYLELNRTDGHRAAKANAAKGGHLEILQFLYQRSPPTFMPKRGLVDIASEFGHLHIVEWLLTSTQEQPSYLAMDKAAANNHLDIVKYLHHNTSVACTTLAMEEASANGHLEVVQFLNEYRTERCSFYGLSKAARNGHVEICRYLSEKIKGGPPIPITSLAMDQAAENGHLNVCLYLHENRTDTRCSIAALDMAIANGHLKVAHFLYHNRVECNPNLKVPTIIVQPKTTEEKYKSKGFLFSKLFK</sequence>
<dbReference type="Pfam" id="PF12796">
    <property type="entry name" value="Ank_2"/>
    <property type="match status" value="1"/>
</dbReference>
<evidence type="ECO:0000313" key="2">
    <source>
        <dbReference type="Proteomes" id="UP000007797"/>
    </source>
</evidence>
<dbReference type="Pfam" id="PF13637">
    <property type="entry name" value="Ank_4"/>
    <property type="match status" value="3"/>
</dbReference>